<keyword evidence="1" id="KW-0812">Transmembrane</keyword>
<keyword evidence="1" id="KW-0472">Membrane</keyword>
<accession>A0ABW3FRW0</accession>
<keyword evidence="1" id="KW-1133">Transmembrane helix</keyword>
<protein>
    <submittedName>
        <fullName evidence="2">Tetratricopeptide repeat protein</fullName>
    </submittedName>
</protein>
<proteinExistence type="predicted"/>
<keyword evidence="3" id="KW-1185">Reference proteome</keyword>
<dbReference type="Gene3D" id="1.25.40.10">
    <property type="entry name" value="Tetratricopeptide repeat domain"/>
    <property type="match status" value="1"/>
</dbReference>
<reference evidence="3" key="1">
    <citation type="journal article" date="2019" name="Int. J. Syst. Evol. Microbiol.">
        <title>The Global Catalogue of Microorganisms (GCM) 10K type strain sequencing project: providing services to taxonomists for standard genome sequencing and annotation.</title>
        <authorList>
            <consortium name="The Broad Institute Genomics Platform"/>
            <consortium name="The Broad Institute Genome Sequencing Center for Infectious Disease"/>
            <person name="Wu L."/>
            <person name="Ma J."/>
        </authorList>
    </citation>
    <scope>NUCLEOTIDE SEQUENCE [LARGE SCALE GENOMIC DNA]</scope>
    <source>
        <strain evidence="3">CCUG 56401</strain>
    </source>
</reference>
<evidence type="ECO:0000313" key="2">
    <source>
        <dbReference type="EMBL" id="MFD0921092.1"/>
    </source>
</evidence>
<sequence>MRAKSLLLRPWVASAVLGAIAVCAVEAVAGTGFAGSVAGLGGALAGVIALPMVTQLGLLIGALVFGLRVRHVVFGALRRVASWRAGRTTITVRALPVTLRSEIGPWRSPVILRCWSAGLVSALAGTGAVAASWSLVGSAFGRGLSIAMTPFMLYKLLPKRAPLATSTGWLLFGLPRMPEPERTEFRAAPLAARAHEALREGDIERAESCVDALVREHPDLNATTSCRVTLLEARGEYAQAVMLLLQHVSARDAQPREMSYLLAGMAGLGFAAVEAGQLPGDEVLPIAKRALRDAIDLGYPEFDLSGTSGLLALIEGDVDEAVRLAAIGVEHNSSPLSQADDYATLARAHMARHDNAAAREALARAEHLAPWWPRVRETRQRLQVC</sequence>
<dbReference type="SUPFAM" id="SSF48452">
    <property type="entry name" value="TPR-like"/>
    <property type="match status" value="1"/>
</dbReference>
<feature type="transmembrane region" description="Helical" evidence="1">
    <location>
        <begin position="43"/>
        <end position="69"/>
    </location>
</feature>
<dbReference type="InterPro" id="IPR011990">
    <property type="entry name" value="TPR-like_helical_dom_sf"/>
</dbReference>
<organism evidence="2 3">
    <name type="scientific">Saccharopolyspora rosea</name>
    <dbReference type="NCBI Taxonomy" id="524884"/>
    <lineage>
        <taxon>Bacteria</taxon>
        <taxon>Bacillati</taxon>
        <taxon>Actinomycetota</taxon>
        <taxon>Actinomycetes</taxon>
        <taxon>Pseudonocardiales</taxon>
        <taxon>Pseudonocardiaceae</taxon>
        <taxon>Saccharopolyspora</taxon>
    </lineage>
</organism>
<evidence type="ECO:0000256" key="1">
    <source>
        <dbReference type="SAM" id="Phobius"/>
    </source>
</evidence>
<feature type="transmembrane region" description="Helical" evidence="1">
    <location>
        <begin position="110"/>
        <end position="133"/>
    </location>
</feature>
<dbReference type="EMBL" id="JBHTIW010000010">
    <property type="protein sequence ID" value="MFD0921092.1"/>
    <property type="molecule type" value="Genomic_DNA"/>
</dbReference>
<comment type="caution">
    <text evidence="2">The sequence shown here is derived from an EMBL/GenBank/DDBJ whole genome shotgun (WGS) entry which is preliminary data.</text>
</comment>
<dbReference type="RefSeq" id="WP_345601755.1">
    <property type="nucleotide sequence ID" value="NZ_BAABLT010000048.1"/>
</dbReference>
<evidence type="ECO:0000313" key="3">
    <source>
        <dbReference type="Proteomes" id="UP001597018"/>
    </source>
</evidence>
<gene>
    <name evidence="2" type="ORF">ACFQ16_15205</name>
</gene>
<dbReference type="Proteomes" id="UP001597018">
    <property type="component" value="Unassembled WGS sequence"/>
</dbReference>
<name>A0ABW3FRW0_9PSEU</name>